<dbReference type="Proteomes" id="UP000240830">
    <property type="component" value="Unassembled WGS sequence"/>
</dbReference>
<evidence type="ECO:0000313" key="3">
    <source>
        <dbReference type="EMBL" id="PJF16982.1"/>
    </source>
</evidence>
<sequence length="657" mass="73497">MSFVPGPIDMISNKARITVVSNVKSNEALPLSKGSQQMDGQYRCLHKYLAGDCIPMNKSSSRKLERLTVGQLNELLTDVCDEIQRRNSHSPAEPFLAIRLEYSPKRNQARQKLADLVSTRFVQLVANVHCELERRFPELQLEQAMQESQLNDKLEQLSYSLASLPGLNNSSYNLTSDIVPSMAQMERLIEESTTESSKGVLSATLTTPKTLERQDSAEILVAPRIKPTQQRLDDRLAKGQTFNFDCLDSLIQDLNTMIGMEQTSEMELLKQRHAQEVGSLKDYTKHLEEKVIPSKNHEIAKHSARVEELEGRLMTAKKEHSGCATKIAEKDLMIEEQAALIKTIQSAYMSLQKQIASSSLVSPKTQSQEISSNSSSSVGVFTTIWSSFARLHERVLKTLDDENSSKAEKLSNLKNLCTDAQKLVREAERLALRMDTERMPWIAADVENLISAKSQCMQALSYCIVSCRDMSGKVNLDREVREAVSQLARHVRGLVDAAELVASRAQVPSSPISTQQPEENDLTAERHLEHLRLLIRDKLEQTMAAFHSLRNFVEGQSVHNPHLLIELPDKMRSHLDEALARTSEIQQTCHALVGQRDAPEELRKHLASLDDAIKKLQLTVLSGTGILADACSQQETINACRTINGSLRELQLCATSI</sequence>
<dbReference type="Pfam" id="PF08518">
    <property type="entry name" value="GIT_SHD"/>
    <property type="match status" value="1"/>
</dbReference>
<dbReference type="SMART" id="SM00555">
    <property type="entry name" value="GIT"/>
    <property type="match status" value="2"/>
</dbReference>
<comment type="caution">
    <text evidence="3">The sequence shown here is derived from an EMBL/GenBank/DDBJ whole genome shotgun (WGS) entry which is preliminary data.</text>
</comment>
<organism evidence="3 4">
    <name type="scientific">Paramicrosporidium saccamoebae</name>
    <dbReference type="NCBI Taxonomy" id="1246581"/>
    <lineage>
        <taxon>Eukaryota</taxon>
        <taxon>Fungi</taxon>
        <taxon>Fungi incertae sedis</taxon>
        <taxon>Cryptomycota</taxon>
        <taxon>Cryptomycota incertae sedis</taxon>
        <taxon>Paramicrosporidium</taxon>
    </lineage>
</organism>
<feature type="domain" description="GIT Spa2 homology (SHD)" evidence="2">
    <location>
        <begin position="109"/>
        <end position="139"/>
    </location>
</feature>
<evidence type="ECO:0000256" key="1">
    <source>
        <dbReference type="SAM" id="Coils"/>
    </source>
</evidence>
<reference evidence="3 4" key="1">
    <citation type="submission" date="2016-10" db="EMBL/GenBank/DDBJ databases">
        <title>The genome of Paramicrosporidium saccamoebae is the missing link in understanding Cryptomycota and Microsporidia evolution.</title>
        <authorList>
            <person name="Quandt C.A."/>
            <person name="Beaudet D."/>
            <person name="Corsaro D."/>
            <person name="Michel R."/>
            <person name="Corradi N."/>
            <person name="James T."/>
        </authorList>
    </citation>
    <scope>NUCLEOTIDE SEQUENCE [LARGE SCALE GENOMIC DNA]</scope>
    <source>
        <strain evidence="3 4">KSL3</strain>
    </source>
</reference>
<keyword evidence="4" id="KW-1185">Reference proteome</keyword>
<dbReference type="PANTHER" id="PTHR21601">
    <property type="entry name" value="SPA2 PROTEIN"/>
    <property type="match status" value="1"/>
</dbReference>
<feature type="domain" description="GIT Spa2 homology (SHD)" evidence="2">
    <location>
        <begin position="60"/>
        <end position="90"/>
    </location>
</feature>
<keyword evidence="1" id="KW-0175">Coiled coil</keyword>
<dbReference type="InterPro" id="IPR013724">
    <property type="entry name" value="GIT_SHD"/>
</dbReference>
<gene>
    <name evidence="3" type="ORF">PSACC_03211</name>
</gene>
<evidence type="ECO:0000259" key="2">
    <source>
        <dbReference type="SMART" id="SM00555"/>
    </source>
</evidence>
<name>A0A2H9TGR6_9FUNG</name>
<accession>A0A2H9TGR6</accession>
<dbReference type="InterPro" id="IPR039892">
    <property type="entry name" value="Spa2/Sph1"/>
</dbReference>
<dbReference type="EMBL" id="MTSL01000199">
    <property type="protein sequence ID" value="PJF16982.1"/>
    <property type="molecule type" value="Genomic_DNA"/>
</dbReference>
<protein>
    <recommendedName>
        <fullName evidence="2">GIT Spa2 homology (SHD) domain-containing protein</fullName>
    </recommendedName>
</protein>
<dbReference type="STRING" id="1246581.A0A2H9TGR6"/>
<feature type="coiled-coil region" evidence="1">
    <location>
        <begin position="396"/>
        <end position="433"/>
    </location>
</feature>
<dbReference type="OrthoDB" id="5588096at2759"/>
<dbReference type="PANTHER" id="PTHR21601:SF0">
    <property type="entry name" value="PROTEIN SPA2-RELATED"/>
    <property type="match status" value="1"/>
</dbReference>
<dbReference type="GO" id="GO:0005078">
    <property type="term" value="F:MAP-kinase scaffold activity"/>
    <property type="evidence" value="ECO:0007669"/>
    <property type="project" value="TreeGrafter"/>
</dbReference>
<evidence type="ECO:0000313" key="4">
    <source>
        <dbReference type="Proteomes" id="UP000240830"/>
    </source>
</evidence>
<proteinExistence type="predicted"/>
<dbReference type="AlphaFoldDB" id="A0A2H9TGR6"/>